<dbReference type="Gene3D" id="3.40.50.1820">
    <property type="entry name" value="alpha/beta hydrolase"/>
    <property type="match status" value="1"/>
</dbReference>
<protein>
    <submittedName>
        <fullName evidence="3">Alpha/Beta hydrolase protein</fullName>
    </submittedName>
</protein>
<dbReference type="Proteomes" id="UP000738349">
    <property type="component" value="Unassembled WGS sequence"/>
</dbReference>
<dbReference type="Pfam" id="PF00756">
    <property type="entry name" value="Esterase"/>
    <property type="match status" value="1"/>
</dbReference>
<proteinExistence type="inferred from homology"/>
<dbReference type="InterPro" id="IPR029058">
    <property type="entry name" value="AB_hydrolase_fold"/>
</dbReference>
<sequence>MTQISIDLEQGHLPNTCQYTARTRRGDYLVQVAWPQCWNDDRVQPADDAPISTIYLVDGNAYFFTAVDFTRRLESISGTRTVVVGVGYPVTKFLFDRRRASDLTAPSPDDKYETVVGRDGKPMTGIKYGGASDFLDVIQQDIMPYVEGTLFPDAPLRTGRKALYGHSYGGLFTLNALFTKPTLFNTFIAASPSIWFNKCSIVKNQEAAFRDREHAANPAPRVLITWGSGEQRLVQQPGESDEAFKKKKEFAEPKKMKDNAVAMAARLEKCPSVRNVYTWEFEGEDHGSAAPVALQRGVMKFLLEKK</sequence>
<evidence type="ECO:0000256" key="2">
    <source>
        <dbReference type="ARBA" id="ARBA00022801"/>
    </source>
</evidence>
<evidence type="ECO:0000313" key="4">
    <source>
        <dbReference type="Proteomes" id="UP000738349"/>
    </source>
</evidence>
<dbReference type="PANTHER" id="PTHR40841">
    <property type="entry name" value="SIDEROPHORE TRIACETYLFUSARININE C ESTERASE"/>
    <property type="match status" value="1"/>
</dbReference>
<dbReference type="SUPFAM" id="SSF53474">
    <property type="entry name" value="alpha/beta-Hydrolases"/>
    <property type="match status" value="1"/>
</dbReference>
<dbReference type="InterPro" id="IPR000801">
    <property type="entry name" value="Esterase-like"/>
</dbReference>
<dbReference type="PANTHER" id="PTHR40841:SF2">
    <property type="entry name" value="SIDEROPHORE-DEGRADING ESTERASE (EUROFUNG)"/>
    <property type="match status" value="1"/>
</dbReference>
<dbReference type="GO" id="GO:0016788">
    <property type="term" value="F:hydrolase activity, acting on ester bonds"/>
    <property type="evidence" value="ECO:0007669"/>
    <property type="project" value="TreeGrafter"/>
</dbReference>
<dbReference type="EMBL" id="JAGMUV010000024">
    <property type="protein sequence ID" value="KAH7121416.1"/>
    <property type="molecule type" value="Genomic_DNA"/>
</dbReference>
<keyword evidence="2 3" id="KW-0378">Hydrolase</keyword>
<evidence type="ECO:0000256" key="1">
    <source>
        <dbReference type="ARBA" id="ARBA00005622"/>
    </source>
</evidence>
<comment type="caution">
    <text evidence="3">The sequence shown here is derived from an EMBL/GenBank/DDBJ whole genome shotgun (WGS) entry which is preliminary data.</text>
</comment>
<reference evidence="3" key="1">
    <citation type="journal article" date="2021" name="Nat. Commun.">
        <title>Genetic determinants of endophytism in the Arabidopsis root mycobiome.</title>
        <authorList>
            <person name="Mesny F."/>
            <person name="Miyauchi S."/>
            <person name="Thiergart T."/>
            <person name="Pickel B."/>
            <person name="Atanasova L."/>
            <person name="Karlsson M."/>
            <person name="Huettel B."/>
            <person name="Barry K.W."/>
            <person name="Haridas S."/>
            <person name="Chen C."/>
            <person name="Bauer D."/>
            <person name="Andreopoulos W."/>
            <person name="Pangilinan J."/>
            <person name="LaButti K."/>
            <person name="Riley R."/>
            <person name="Lipzen A."/>
            <person name="Clum A."/>
            <person name="Drula E."/>
            <person name="Henrissat B."/>
            <person name="Kohler A."/>
            <person name="Grigoriev I.V."/>
            <person name="Martin F.M."/>
            <person name="Hacquard S."/>
        </authorList>
    </citation>
    <scope>NUCLEOTIDE SEQUENCE</scope>
    <source>
        <strain evidence="3">MPI-CAGE-AT-0147</strain>
    </source>
</reference>
<dbReference type="AlphaFoldDB" id="A0A9P9DLK7"/>
<dbReference type="OrthoDB" id="446683at2759"/>
<evidence type="ECO:0000313" key="3">
    <source>
        <dbReference type="EMBL" id="KAH7121416.1"/>
    </source>
</evidence>
<dbReference type="InterPro" id="IPR052558">
    <property type="entry name" value="Siderophore_Hydrolase_D"/>
</dbReference>
<name>A0A9P9DLK7_9HYPO</name>
<gene>
    <name evidence="3" type="ORF">EDB81DRAFT_813912</name>
</gene>
<organism evidence="3 4">
    <name type="scientific">Dactylonectria macrodidyma</name>
    <dbReference type="NCBI Taxonomy" id="307937"/>
    <lineage>
        <taxon>Eukaryota</taxon>
        <taxon>Fungi</taxon>
        <taxon>Dikarya</taxon>
        <taxon>Ascomycota</taxon>
        <taxon>Pezizomycotina</taxon>
        <taxon>Sordariomycetes</taxon>
        <taxon>Hypocreomycetidae</taxon>
        <taxon>Hypocreales</taxon>
        <taxon>Nectriaceae</taxon>
        <taxon>Dactylonectria</taxon>
    </lineage>
</organism>
<keyword evidence="4" id="KW-1185">Reference proteome</keyword>
<comment type="similarity">
    <text evidence="1">Belongs to the esterase D family.</text>
</comment>
<accession>A0A9P9DLK7</accession>